<evidence type="ECO:0000313" key="4">
    <source>
        <dbReference type="EnsemblMetazoa" id="CapteP178888"/>
    </source>
</evidence>
<dbReference type="Proteomes" id="UP000014760">
    <property type="component" value="Unassembled WGS sequence"/>
</dbReference>
<dbReference type="PRINTS" id="PR00837">
    <property type="entry name" value="V5TPXLIKE"/>
</dbReference>
<organism evidence="3">
    <name type="scientific">Capitella teleta</name>
    <name type="common">Polychaete worm</name>
    <dbReference type="NCBI Taxonomy" id="283909"/>
    <lineage>
        <taxon>Eukaryota</taxon>
        <taxon>Metazoa</taxon>
        <taxon>Spiralia</taxon>
        <taxon>Lophotrochozoa</taxon>
        <taxon>Annelida</taxon>
        <taxon>Polychaeta</taxon>
        <taxon>Sedentaria</taxon>
        <taxon>Scolecida</taxon>
        <taxon>Capitellidae</taxon>
        <taxon>Capitella</taxon>
    </lineage>
</organism>
<dbReference type="PANTHER" id="PTHR10334">
    <property type="entry name" value="CYSTEINE-RICH SECRETORY PROTEIN-RELATED"/>
    <property type="match status" value="1"/>
</dbReference>
<accession>R7U314</accession>
<evidence type="ECO:0000313" key="3">
    <source>
        <dbReference type="EMBL" id="ELT97570.1"/>
    </source>
</evidence>
<dbReference type="InterPro" id="IPR034113">
    <property type="entry name" value="SCP_GAPR1-like"/>
</dbReference>
<dbReference type="EMBL" id="AMQN01010849">
    <property type="status" value="NOT_ANNOTATED_CDS"/>
    <property type="molecule type" value="Genomic_DNA"/>
</dbReference>
<gene>
    <name evidence="3" type="ORF">CAPTEDRAFT_178888</name>
</gene>
<dbReference type="CDD" id="cd05382">
    <property type="entry name" value="CAP_GAPR1-like"/>
    <property type="match status" value="1"/>
</dbReference>
<dbReference type="InterPro" id="IPR018244">
    <property type="entry name" value="Allrgn_V5/Tpx1_CS"/>
</dbReference>
<dbReference type="FunFam" id="3.40.33.10:FF:000002">
    <property type="entry name" value="Golgi-associated plant pathogenesis-related protein 1"/>
    <property type="match status" value="1"/>
</dbReference>
<feature type="compositionally biased region" description="Basic residues" evidence="1">
    <location>
        <begin position="178"/>
        <end position="189"/>
    </location>
</feature>
<dbReference type="OrthoDB" id="337038at2759"/>
<dbReference type="Pfam" id="PF00188">
    <property type="entry name" value="CAP"/>
    <property type="match status" value="1"/>
</dbReference>
<dbReference type="GO" id="GO:0005576">
    <property type="term" value="C:extracellular region"/>
    <property type="evidence" value="ECO:0007669"/>
    <property type="project" value="InterPro"/>
</dbReference>
<dbReference type="OMA" id="TSAVRMW"/>
<evidence type="ECO:0000256" key="1">
    <source>
        <dbReference type="SAM" id="MobiDB-lite"/>
    </source>
</evidence>
<keyword evidence="5" id="KW-1185">Reference proteome</keyword>
<feature type="region of interest" description="Disordered" evidence="1">
    <location>
        <begin position="161"/>
        <end position="189"/>
    </location>
</feature>
<dbReference type="SUPFAM" id="SSF55797">
    <property type="entry name" value="PR-1-like"/>
    <property type="match status" value="1"/>
</dbReference>
<dbReference type="STRING" id="283909.R7U314"/>
<dbReference type="SMART" id="SM00198">
    <property type="entry name" value="SCP"/>
    <property type="match status" value="1"/>
</dbReference>
<name>R7U314_CAPTE</name>
<feature type="domain" description="SCP" evidence="2">
    <location>
        <begin position="5"/>
        <end position="144"/>
    </location>
</feature>
<dbReference type="InterPro" id="IPR001283">
    <property type="entry name" value="CRISP-related"/>
</dbReference>
<dbReference type="InterPro" id="IPR035940">
    <property type="entry name" value="CAP_sf"/>
</dbReference>
<dbReference type="AlphaFoldDB" id="R7U314"/>
<dbReference type="EnsemblMetazoa" id="CapteT178888">
    <property type="protein sequence ID" value="CapteP178888"/>
    <property type="gene ID" value="CapteG178888"/>
</dbReference>
<dbReference type="PROSITE" id="PS01009">
    <property type="entry name" value="CRISP_1"/>
    <property type="match status" value="1"/>
</dbReference>
<sequence>MADKRFLDTCLKRHNEYRKRHQVPQMKLNTCMSAVAQKWAEHLAKTNTFAHSKDREVDGKKMGENIAMKYTSSGDDFTGEQVTDQWYSEVQKYNFNGTGGGGGTGHFTQVVWKESVELGVGKAQTQDGKWLVVANYLPAGNFMGKYKENVFPAKDGKIDLLTQEGGGAKPAEKGKKEKGSKKKSSCTIL</sequence>
<proteinExistence type="predicted"/>
<reference evidence="3 5" key="2">
    <citation type="journal article" date="2013" name="Nature">
        <title>Insights into bilaterian evolution from three spiralian genomes.</title>
        <authorList>
            <person name="Simakov O."/>
            <person name="Marletaz F."/>
            <person name="Cho S.J."/>
            <person name="Edsinger-Gonzales E."/>
            <person name="Havlak P."/>
            <person name="Hellsten U."/>
            <person name="Kuo D.H."/>
            <person name="Larsson T."/>
            <person name="Lv J."/>
            <person name="Arendt D."/>
            <person name="Savage R."/>
            <person name="Osoegawa K."/>
            <person name="de Jong P."/>
            <person name="Grimwood J."/>
            <person name="Chapman J.A."/>
            <person name="Shapiro H."/>
            <person name="Aerts A."/>
            <person name="Otillar R.P."/>
            <person name="Terry A.Y."/>
            <person name="Boore J.L."/>
            <person name="Grigoriev I.V."/>
            <person name="Lindberg D.R."/>
            <person name="Seaver E.C."/>
            <person name="Weisblat D.A."/>
            <person name="Putnam N.H."/>
            <person name="Rokhsar D.S."/>
        </authorList>
    </citation>
    <scope>NUCLEOTIDE SEQUENCE</scope>
    <source>
        <strain evidence="3 5">I ESC-2004</strain>
    </source>
</reference>
<dbReference type="FunCoup" id="R7U314">
    <property type="interactions" value="26"/>
</dbReference>
<protein>
    <recommendedName>
        <fullName evidence="2">SCP domain-containing protein</fullName>
    </recommendedName>
</protein>
<dbReference type="Gene3D" id="3.40.33.10">
    <property type="entry name" value="CAP"/>
    <property type="match status" value="1"/>
</dbReference>
<dbReference type="InterPro" id="IPR014044">
    <property type="entry name" value="CAP_dom"/>
</dbReference>
<evidence type="ECO:0000313" key="5">
    <source>
        <dbReference type="Proteomes" id="UP000014760"/>
    </source>
</evidence>
<evidence type="ECO:0000259" key="2">
    <source>
        <dbReference type="SMART" id="SM00198"/>
    </source>
</evidence>
<dbReference type="HOGENOM" id="CLU_035730_9_2_1"/>
<reference evidence="4" key="3">
    <citation type="submission" date="2015-06" db="UniProtKB">
        <authorList>
            <consortium name="EnsemblMetazoa"/>
        </authorList>
    </citation>
    <scope>IDENTIFICATION</scope>
</reference>
<dbReference type="EMBL" id="KB308526">
    <property type="protein sequence ID" value="ELT97570.1"/>
    <property type="molecule type" value="Genomic_DNA"/>
</dbReference>
<reference evidence="5" key="1">
    <citation type="submission" date="2012-12" db="EMBL/GenBank/DDBJ databases">
        <authorList>
            <person name="Hellsten U."/>
            <person name="Grimwood J."/>
            <person name="Chapman J.A."/>
            <person name="Shapiro H."/>
            <person name="Aerts A."/>
            <person name="Otillar R.P."/>
            <person name="Terry A.Y."/>
            <person name="Boore J.L."/>
            <person name="Simakov O."/>
            <person name="Marletaz F."/>
            <person name="Cho S.-J."/>
            <person name="Edsinger-Gonzales E."/>
            <person name="Havlak P."/>
            <person name="Kuo D.-H."/>
            <person name="Larsson T."/>
            <person name="Lv J."/>
            <person name="Arendt D."/>
            <person name="Savage R."/>
            <person name="Osoegawa K."/>
            <person name="de Jong P."/>
            <person name="Lindberg D.R."/>
            <person name="Seaver E.C."/>
            <person name="Weisblat D.A."/>
            <person name="Putnam N.H."/>
            <person name="Grigoriev I.V."/>
            <person name="Rokhsar D.S."/>
        </authorList>
    </citation>
    <scope>NUCLEOTIDE SEQUENCE</scope>
    <source>
        <strain evidence="5">I ESC-2004</strain>
    </source>
</reference>